<evidence type="ECO:0000313" key="8">
    <source>
        <dbReference type="Proteomes" id="UP000194360"/>
    </source>
</evidence>
<keyword evidence="3" id="KW-0813">Transport</keyword>
<dbReference type="EMBL" id="MIGB01000002">
    <property type="protein sequence ID" value="OSY43643.1"/>
    <property type="molecule type" value="Genomic_DNA"/>
</dbReference>
<dbReference type="AlphaFoldDB" id="A0A1Y2N872"/>
<dbReference type="GO" id="GO:0030288">
    <property type="term" value="C:outer membrane-bounded periplasmic space"/>
    <property type="evidence" value="ECO:0007669"/>
    <property type="project" value="TreeGrafter"/>
</dbReference>
<comment type="subcellular location">
    <subcellularLocation>
        <location evidence="1">Cell envelope</location>
    </subcellularLocation>
</comment>
<dbReference type="GO" id="GO:1901678">
    <property type="term" value="P:iron coordination entity transport"/>
    <property type="evidence" value="ECO:0007669"/>
    <property type="project" value="UniProtKB-ARBA"/>
</dbReference>
<dbReference type="PANTHER" id="PTHR30532">
    <property type="entry name" value="IRON III DICITRATE-BINDING PERIPLASMIC PROTEIN"/>
    <property type="match status" value="1"/>
</dbReference>
<feature type="chain" id="PRO_5011005981" evidence="5">
    <location>
        <begin position="22"/>
        <end position="331"/>
    </location>
</feature>
<comment type="similarity">
    <text evidence="2">Belongs to the bacterial solute-binding protein 8 family.</text>
</comment>
<dbReference type="InterPro" id="IPR051313">
    <property type="entry name" value="Bact_iron-sidero_bind"/>
</dbReference>
<keyword evidence="8" id="KW-1185">Reference proteome</keyword>
<evidence type="ECO:0000313" key="7">
    <source>
        <dbReference type="EMBL" id="OSY43643.1"/>
    </source>
</evidence>
<dbReference type="Pfam" id="PF01497">
    <property type="entry name" value="Peripla_BP_2"/>
    <property type="match status" value="1"/>
</dbReference>
<dbReference type="SUPFAM" id="SSF53807">
    <property type="entry name" value="Helical backbone' metal receptor"/>
    <property type="match status" value="1"/>
</dbReference>
<proteinExistence type="inferred from homology"/>
<feature type="domain" description="Fe/B12 periplasmic-binding" evidence="6">
    <location>
        <begin position="53"/>
        <end position="329"/>
    </location>
</feature>
<sequence length="331" mass="34091">MLRTLIPAVLAVALVTGCSTAASTPAEPAADGAFPVTLTHRLGETVIPREPVRVVALGLADVDVTTALGVTPVAIASSPYSADGIWPWAAGTVDAGRTELLDTTSGDGLSLEKVAALEPDLILAHSFAGIDELYPRLAAIAPTVADTHGVLADSWQDEARSIGAALGRSDRADRLVADVEDTLAAARAAHPGLDGAAFVVGWAREPGSVAVTGRPDDITADLFATLGMHLDDAVAALPRQSGSARGAGAATLSFEQLDLLDTDLLLLAASSEELSGQVTGSQLFARLAVARDGRYQVVDLATVSALRLPTAGNIPWLLDRLDPVFGKVDRT</sequence>
<gene>
    <name evidence="7" type="primary">yhfQ_1</name>
    <name evidence="7" type="ORF">BG845_00589</name>
</gene>
<evidence type="ECO:0000256" key="3">
    <source>
        <dbReference type="ARBA" id="ARBA00022448"/>
    </source>
</evidence>
<evidence type="ECO:0000256" key="5">
    <source>
        <dbReference type="SAM" id="SignalP"/>
    </source>
</evidence>
<keyword evidence="7" id="KW-0449">Lipoprotein</keyword>
<dbReference type="InterPro" id="IPR002491">
    <property type="entry name" value="ABC_transptr_periplasmic_BD"/>
</dbReference>
<evidence type="ECO:0000256" key="1">
    <source>
        <dbReference type="ARBA" id="ARBA00004196"/>
    </source>
</evidence>
<comment type="caution">
    <text evidence="7">The sequence shown here is derived from an EMBL/GenBank/DDBJ whole genome shotgun (WGS) entry which is preliminary data.</text>
</comment>
<protein>
    <submittedName>
        <fullName evidence="7">Putative ABC transporter substrate-binding lipoprotein YhfQ</fullName>
    </submittedName>
</protein>
<name>A0A1Y2N872_PSEAH</name>
<dbReference type="OrthoDB" id="1846031at2"/>
<organism evidence="7 8">
    <name type="scientific">Pseudonocardia autotrophica</name>
    <name type="common">Amycolata autotrophica</name>
    <name type="synonym">Nocardia autotrophica</name>
    <dbReference type="NCBI Taxonomy" id="2074"/>
    <lineage>
        <taxon>Bacteria</taxon>
        <taxon>Bacillati</taxon>
        <taxon>Actinomycetota</taxon>
        <taxon>Actinomycetes</taxon>
        <taxon>Pseudonocardiales</taxon>
        <taxon>Pseudonocardiaceae</taxon>
        <taxon>Pseudonocardia</taxon>
    </lineage>
</organism>
<evidence type="ECO:0000259" key="6">
    <source>
        <dbReference type="PROSITE" id="PS50983"/>
    </source>
</evidence>
<dbReference type="PANTHER" id="PTHR30532:SF24">
    <property type="entry name" value="FERRIC ENTEROBACTIN-BINDING PERIPLASMIC PROTEIN FEPB"/>
    <property type="match status" value="1"/>
</dbReference>
<dbReference type="STRING" id="2074.BG845_00589"/>
<feature type="signal peptide" evidence="5">
    <location>
        <begin position="1"/>
        <end position="21"/>
    </location>
</feature>
<reference evidence="7 8" key="1">
    <citation type="submission" date="2016-09" db="EMBL/GenBank/DDBJ databases">
        <title>Pseudonocardia autotrophica DSM535, a candidate organism with high potential of specific P450 cytochromes.</title>
        <authorList>
            <person name="Grumaz C."/>
            <person name="Vainshtein Y."/>
            <person name="Kirstahler P."/>
            <person name="Sohn K."/>
        </authorList>
    </citation>
    <scope>NUCLEOTIDE SEQUENCE [LARGE SCALE GENOMIC DNA]</scope>
    <source>
        <strain evidence="7 8">DSM 535</strain>
    </source>
</reference>
<dbReference type="Gene3D" id="3.40.50.1980">
    <property type="entry name" value="Nitrogenase molybdenum iron protein domain"/>
    <property type="match status" value="2"/>
</dbReference>
<dbReference type="PROSITE" id="PS51257">
    <property type="entry name" value="PROKAR_LIPOPROTEIN"/>
    <property type="match status" value="1"/>
</dbReference>
<dbReference type="RefSeq" id="WP_085910909.1">
    <property type="nucleotide sequence ID" value="NZ_AP018920.1"/>
</dbReference>
<dbReference type="Proteomes" id="UP000194360">
    <property type="component" value="Unassembled WGS sequence"/>
</dbReference>
<dbReference type="PROSITE" id="PS50983">
    <property type="entry name" value="FE_B12_PBP"/>
    <property type="match status" value="1"/>
</dbReference>
<keyword evidence="4 5" id="KW-0732">Signal</keyword>
<accession>A0A1Y2N872</accession>
<evidence type="ECO:0000256" key="2">
    <source>
        <dbReference type="ARBA" id="ARBA00008814"/>
    </source>
</evidence>
<evidence type="ECO:0000256" key="4">
    <source>
        <dbReference type="ARBA" id="ARBA00022729"/>
    </source>
</evidence>